<reference evidence="3" key="1">
    <citation type="submission" date="2025-08" db="UniProtKB">
        <authorList>
            <consortium name="RefSeq"/>
        </authorList>
    </citation>
    <scope>IDENTIFICATION</scope>
</reference>
<gene>
    <name evidence="3" type="primary">LOC100905133</name>
</gene>
<feature type="compositionally biased region" description="Polar residues" evidence="1">
    <location>
        <begin position="575"/>
        <end position="591"/>
    </location>
</feature>
<keyword evidence="2" id="KW-1185">Reference proteome</keyword>
<feature type="compositionally biased region" description="Basic and acidic residues" evidence="1">
    <location>
        <begin position="215"/>
        <end position="432"/>
    </location>
</feature>
<name>A0AAJ7SE37_9ACAR</name>
<feature type="compositionally biased region" description="Polar residues" evidence="1">
    <location>
        <begin position="931"/>
        <end position="943"/>
    </location>
</feature>
<feature type="compositionally biased region" description="Acidic residues" evidence="1">
    <location>
        <begin position="204"/>
        <end position="214"/>
    </location>
</feature>
<feature type="compositionally biased region" description="Basic and acidic residues" evidence="1">
    <location>
        <begin position="650"/>
        <end position="671"/>
    </location>
</feature>
<feature type="compositionally biased region" description="Basic and acidic residues" evidence="1">
    <location>
        <begin position="144"/>
        <end position="203"/>
    </location>
</feature>
<dbReference type="Proteomes" id="UP000694867">
    <property type="component" value="Unplaced"/>
</dbReference>
<evidence type="ECO:0000256" key="1">
    <source>
        <dbReference type="SAM" id="MobiDB-lite"/>
    </source>
</evidence>
<dbReference type="RefSeq" id="XP_028966819.1">
    <property type="nucleotide sequence ID" value="XM_029110986.1"/>
</dbReference>
<protein>
    <submittedName>
        <fullName evidence="3">Trichohyalin-like</fullName>
    </submittedName>
</protein>
<feature type="compositionally biased region" description="Basic and acidic residues" evidence="1">
    <location>
        <begin position="442"/>
        <end position="453"/>
    </location>
</feature>
<feature type="region of interest" description="Disordered" evidence="1">
    <location>
        <begin position="793"/>
        <end position="896"/>
    </location>
</feature>
<evidence type="ECO:0000313" key="3">
    <source>
        <dbReference type="RefSeq" id="XP_028966819.1"/>
    </source>
</evidence>
<dbReference type="KEGG" id="goe:100905133"/>
<feature type="region of interest" description="Disordered" evidence="1">
    <location>
        <begin position="909"/>
        <end position="947"/>
    </location>
</feature>
<dbReference type="GeneID" id="100905133"/>
<feature type="compositionally biased region" description="Basic and acidic residues" evidence="1">
    <location>
        <begin position="541"/>
        <end position="552"/>
    </location>
</feature>
<feature type="compositionally biased region" description="Polar residues" evidence="1">
    <location>
        <begin position="837"/>
        <end position="849"/>
    </location>
</feature>
<dbReference type="AlphaFoldDB" id="A0AAJ7SE37"/>
<sequence length="1038" mass="119381">MAAIDTTAAQQTLYDYWRTLLMEEERNAVRNERLLRKLEDIEQRTNLLYHRTERLSQLRRRFAEMLRQQYLNDPEFKCEHYPYDFKTSQYVEPSYVPDPVLFGLDTPPWMPREQNNDVLLQRSKDVLESLNNYDPFGRPRTQTRLKENQDNQEEKKDSEKEPVKSQEGLCRNEFEGIGKSHAPSDEEERKSAEESTQKNRDGSMEDDDREEEMNDDLREIDRKVNEIDREIERLEMEVRDREVSRRQEAEEKERCRQKMEEKLREEQERLEEIRQERDDLRQRAIREEQQRRDEQDALKREVEEIRKEHEARERRQIEERRQAQRRKEQLEAAERQRNENMDRIRREYQEHQRKREEKKLEQLEQANQRREERCRRKIDSDAGESTKKRDEKKRPEPASRNRRQSKDNTRKVKGRSEREEKPEKTDASDEHSASATEQSGDDEQRQQSTDKTEQATSEPASLTYVKDEDEFYRTTSELEEIQKAASSSNQATDSGQNQENATNLSEGEMIHREVPKSGQHTPKHNVIQPGPGILKNRVKSIQREVERRRELMDQGGGNSPDQKQTLAMADMAADSNGSRSNRTSEQSAENIKSSWQKSWEEKSEAMSDNQARVGDGSDRKDSGAGAEQQPLKITVSSGRRGSVAGPTSDEQQKEESTITKADDDGKLKISSHDPTAATRTSRHASIFENEVVPTVLSPRTIRSRRLAEAEKEMKLNALAAELQTELQREILQRQLANAKMDATEFVSHYSCYLPSTSNPNINIKRFQRDIHTPNLEELNIKKTSQVLISGIHGATESGNSESSPPLREQVKSLSPPKTTEPAEESISAPVESKRRNSVQVLLNANQESTLRNEAAAKEKARRNSKDVNGSTRKESETSSRSDTPSSSVELNCSKDDGKDLRAEYSLLMGKKMEDSPKPTALPLPPPSRRTSMQTNTTPINNSGILADGDSRHVPLLSKAENHQMTKLREGASASSNGSSPVAYASDRISAHHVRELITNNVKHHVPNIVAKRVLGLDLFSSDAPRPKDSDPEEDSFFD</sequence>
<evidence type="ECO:0000313" key="2">
    <source>
        <dbReference type="Proteomes" id="UP000694867"/>
    </source>
</evidence>
<feature type="region of interest" description="Disordered" evidence="1">
    <location>
        <begin position="130"/>
        <end position="680"/>
    </location>
</feature>
<accession>A0AAJ7SE37</accession>
<proteinExistence type="predicted"/>
<organism evidence="2 3">
    <name type="scientific">Galendromus occidentalis</name>
    <name type="common">western predatory mite</name>
    <dbReference type="NCBI Taxonomy" id="34638"/>
    <lineage>
        <taxon>Eukaryota</taxon>
        <taxon>Metazoa</taxon>
        <taxon>Ecdysozoa</taxon>
        <taxon>Arthropoda</taxon>
        <taxon>Chelicerata</taxon>
        <taxon>Arachnida</taxon>
        <taxon>Acari</taxon>
        <taxon>Parasitiformes</taxon>
        <taxon>Mesostigmata</taxon>
        <taxon>Gamasina</taxon>
        <taxon>Phytoseioidea</taxon>
        <taxon>Phytoseiidae</taxon>
        <taxon>Typhlodrominae</taxon>
        <taxon>Galendromus</taxon>
    </lineage>
</organism>
<feature type="compositionally biased region" description="Polar residues" evidence="1">
    <location>
        <begin position="484"/>
        <end position="505"/>
    </location>
</feature>
<feature type="compositionally biased region" description="Basic and acidic residues" evidence="1">
    <location>
        <begin position="854"/>
        <end position="879"/>
    </location>
</feature>